<dbReference type="EMBL" id="JADOEL010000007">
    <property type="protein sequence ID" value="MBF8178188.1"/>
    <property type="molecule type" value="Genomic_DNA"/>
</dbReference>
<dbReference type="Gene3D" id="3.30.70.1440">
    <property type="entry name" value="Multidrug efflux transporter AcrB pore domain"/>
    <property type="match status" value="1"/>
</dbReference>
<organism evidence="2 3">
    <name type="scientific">Herminiimonas contaminans</name>
    <dbReference type="NCBI Taxonomy" id="1111140"/>
    <lineage>
        <taxon>Bacteria</taxon>
        <taxon>Pseudomonadati</taxon>
        <taxon>Pseudomonadota</taxon>
        <taxon>Betaproteobacteria</taxon>
        <taxon>Burkholderiales</taxon>
        <taxon>Oxalobacteraceae</taxon>
        <taxon>Herminiimonas</taxon>
    </lineage>
</organism>
<feature type="transmembrane region" description="Helical" evidence="1">
    <location>
        <begin position="539"/>
        <end position="558"/>
    </location>
</feature>
<dbReference type="PANTHER" id="PTHR32063:SF8">
    <property type="entry name" value="CATION EFFLUX PROTEIN"/>
    <property type="match status" value="1"/>
</dbReference>
<name>A0ABS0EUF6_9BURK</name>
<feature type="transmembrane region" description="Helical" evidence="1">
    <location>
        <begin position="458"/>
        <end position="482"/>
    </location>
</feature>
<evidence type="ECO:0000313" key="2">
    <source>
        <dbReference type="EMBL" id="MBF8178188.1"/>
    </source>
</evidence>
<dbReference type="InterPro" id="IPR027463">
    <property type="entry name" value="AcrB_DN_DC_subdom"/>
</dbReference>
<comment type="caution">
    <text evidence="2">The sequence shown here is derived from an EMBL/GenBank/DDBJ whole genome shotgun (WGS) entry which is preliminary data.</text>
</comment>
<dbReference type="Gene3D" id="3.30.70.1430">
    <property type="entry name" value="Multidrug efflux transporter AcrB pore domain"/>
    <property type="match status" value="2"/>
</dbReference>
<dbReference type="PANTHER" id="PTHR32063">
    <property type="match status" value="1"/>
</dbReference>
<dbReference type="PRINTS" id="PR00702">
    <property type="entry name" value="ACRIFLAVINRP"/>
</dbReference>
<reference evidence="2 3" key="1">
    <citation type="submission" date="2020-11" db="EMBL/GenBank/DDBJ databases">
        <title>WGS of Herminiimonas contaminans strain Marseille-Q4544 isolated from planarians Schmidtea mediterranea.</title>
        <authorList>
            <person name="Kangale L."/>
        </authorList>
    </citation>
    <scope>NUCLEOTIDE SEQUENCE [LARGE SCALE GENOMIC DNA]</scope>
    <source>
        <strain evidence="2 3">Marseille-Q4544</strain>
    </source>
</reference>
<dbReference type="RefSeq" id="WP_195875654.1">
    <property type="nucleotide sequence ID" value="NZ_JADOEL010000007.1"/>
</dbReference>
<dbReference type="SUPFAM" id="SSF82866">
    <property type="entry name" value="Multidrug efflux transporter AcrB transmembrane domain"/>
    <property type="match status" value="2"/>
</dbReference>
<feature type="transmembrane region" description="Helical" evidence="1">
    <location>
        <begin position="1019"/>
        <end position="1042"/>
    </location>
</feature>
<dbReference type="Proteomes" id="UP000657372">
    <property type="component" value="Unassembled WGS sequence"/>
</dbReference>
<sequence>MWIVRIALRRPYTFLVMALLIFLATPVALTRMATDILPEIDIPVISIIYNYNGLSAQEMGQRVTAVNERVLTTTVNDIEHIESQTVAGVAVIKVFFQPGASIQTAIAQVTSVSQAILRQMPPGMTPPLIIKYSASSIPVIQLGLSSPTMSEQGLFDIALNSVRTKLVTIPGVAIPYPYGGKSRVVSVDLDAQALQSKGLSPTDVVNAVNAQNLILPGGTAKFGGTEFTVNINGSPRVLDELNDLPVRTVNGAITYLGEVAHVRDGFTPQTNIARQDGQRGVLLSLLKNGGASTLEIVDSVRASLAEIIPTLPDDVKVTALFDQSVFVKAAISGVMHEALIAACLTATMILLFLGNWRTTCIIAISIPLSVLSSILALHALGETINIMTLGGLALAIGILVDDATVTIENIERYLHLGHDLETAILEGAGEIAIPTLVATLCICIVFVPMFFLTGVARYLFVPLAEAVMFAMIASYILSRTLVPTLVMLFMRKSHGAGQPAVQDKPNLLQRVYLSFDARFERMRRGYILVLSALLPRRRFYAAVFLGFTVLSSGLYFTLGQDFFPSVDAGLARLHFRAPTGTRIEETARLADEIEAVIRETIPANELETVLDNLGLPYSGINLSYSNAGTIGTFDGEIQIALKKGHAPTNDYVKQLRAELPKRFPGIEFYFQPADVVTQILNFGLPAAIDVQFAGNNIKENYRLAAQLQNAVKQIPGAVDVYIRQRIDQPAMQLTMDRSRLQQMGLSASNVAQNLLIPLSGSSQTAPAFWLNPANGIAYNITVQTPQYKIDSLDALMQIPVGTGNANTPTQLLSNLVDVKTSREQSVVSRYNITPVIDLYVSVSGRDLGSVAREVEKAIEPIRAQLPKGSKINMRGQVETMQSSFVGLGIGLLMAIVLVYLLIVVNFQSWIDPLIIITALPAALAGIAWMLFLTGTTLSVPALTGAIMTVGVATANSILMVSFARQRLLAGEPPLSAALEAGATRLRPVLMTALAMIIGMLPMALGFGEGGEQNAPLGRATIGGLLFATASTLFFVPLVFAGVHQFLAQRAAKKGLPPPHTAVLEGNS</sequence>
<dbReference type="Gene3D" id="1.20.1640.10">
    <property type="entry name" value="Multidrug efflux transporter AcrB transmembrane domain"/>
    <property type="match status" value="2"/>
</dbReference>
<evidence type="ECO:0000313" key="3">
    <source>
        <dbReference type="Proteomes" id="UP000657372"/>
    </source>
</evidence>
<dbReference type="Pfam" id="PF00873">
    <property type="entry name" value="ACR_tran"/>
    <property type="match status" value="1"/>
</dbReference>
<feature type="transmembrane region" description="Helical" evidence="1">
    <location>
        <begin position="937"/>
        <end position="958"/>
    </location>
</feature>
<dbReference type="InterPro" id="IPR001036">
    <property type="entry name" value="Acrflvin-R"/>
</dbReference>
<keyword evidence="3" id="KW-1185">Reference proteome</keyword>
<keyword evidence="1" id="KW-0812">Transmembrane</keyword>
<accession>A0ABS0EUF6</accession>
<keyword evidence="1" id="KW-1133">Transmembrane helix</keyword>
<proteinExistence type="predicted"/>
<evidence type="ECO:0000256" key="1">
    <source>
        <dbReference type="SAM" id="Phobius"/>
    </source>
</evidence>
<gene>
    <name evidence="2" type="ORF">IXC47_10880</name>
</gene>
<dbReference type="SUPFAM" id="SSF82714">
    <property type="entry name" value="Multidrug efflux transporter AcrB TolC docking domain, DN and DC subdomains"/>
    <property type="match status" value="2"/>
</dbReference>
<dbReference type="SUPFAM" id="SSF82693">
    <property type="entry name" value="Multidrug efflux transporter AcrB pore domain, PN1, PN2, PC1 and PC2 subdomains"/>
    <property type="match status" value="2"/>
</dbReference>
<feature type="transmembrane region" description="Helical" evidence="1">
    <location>
        <begin position="913"/>
        <end position="931"/>
    </location>
</feature>
<dbReference type="Gene3D" id="3.30.70.1320">
    <property type="entry name" value="Multidrug efflux transporter AcrB pore domain like"/>
    <property type="match status" value="1"/>
</dbReference>
<feature type="transmembrane region" description="Helical" evidence="1">
    <location>
        <begin position="334"/>
        <end position="353"/>
    </location>
</feature>
<feature type="transmembrane region" description="Helical" evidence="1">
    <location>
        <begin position="884"/>
        <end position="906"/>
    </location>
</feature>
<feature type="transmembrane region" description="Helical" evidence="1">
    <location>
        <begin position="386"/>
        <end position="410"/>
    </location>
</feature>
<feature type="transmembrane region" description="Helical" evidence="1">
    <location>
        <begin position="431"/>
        <end position="452"/>
    </location>
</feature>
<feature type="transmembrane region" description="Helical" evidence="1">
    <location>
        <begin position="988"/>
        <end position="1007"/>
    </location>
</feature>
<protein>
    <submittedName>
        <fullName evidence="2">Efflux RND transporter permease subunit</fullName>
    </submittedName>
</protein>
<dbReference type="Gene3D" id="3.30.2090.10">
    <property type="entry name" value="Multidrug efflux transporter AcrB TolC docking domain, DN and DC subdomains"/>
    <property type="match status" value="2"/>
</dbReference>
<feature type="transmembrane region" description="Helical" evidence="1">
    <location>
        <begin position="360"/>
        <end position="380"/>
    </location>
</feature>
<keyword evidence="1" id="KW-0472">Membrane</keyword>